<dbReference type="KEGG" id="ptm:GSPATT00008479001"/>
<keyword evidence="4" id="KW-1185">Reference proteome</keyword>
<proteinExistence type="predicted"/>
<accession>A0CMI3</accession>
<protein>
    <submittedName>
        <fullName evidence="3">Uncharacterized protein</fullName>
    </submittedName>
</protein>
<feature type="coiled-coil region" evidence="1">
    <location>
        <begin position="57"/>
        <end position="84"/>
    </location>
</feature>
<dbReference type="EMBL" id="CT868108">
    <property type="protein sequence ID" value="CAK72000.1"/>
    <property type="molecule type" value="Genomic_DNA"/>
</dbReference>
<dbReference type="HOGENOM" id="CLU_2066006_0_0_1"/>
<evidence type="ECO:0000256" key="1">
    <source>
        <dbReference type="SAM" id="Coils"/>
    </source>
</evidence>
<gene>
    <name evidence="3" type="ORF">GSPATT00008479001</name>
</gene>
<sequence>MGTCGAKNKSKNKMKEQVISTNQNNGIQNQEQNIKTNREGDIAQQVQQTSDKQDPNKEQIEDKVSQINQEKNNIQEDYSKLSEVLPMSTVGIHPTTTPIIQISKKKVQDDDFAKHHLEV</sequence>
<dbReference type="InParanoid" id="A0CMI3"/>
<evidence type="ECO:0000313" key="3">
    <source>
        <dbReference type="EMBL" id="CAK72000.1"/>
    </source>
</evidence>
<dbReference type="GeneID" id="5025182"/>
<evidence type="ECO:0000313" key="4">
    <source>
        <dbReference type="Proteomes" id="UP000000600"/>
    </source>
</evidence>
<keyword evidence="1" id="KW-0175">Coiled coil</keyword>
<organism evidence="3 4">
    <name type="scientific">Paramecium tetraurelia</name>
    <dbReference type="NCBI Taxonomy" id="5888"/>
    <lineage>
        <taxon>Eukaryota</taxon>
        <taxon>Sar</taxon>
        <taxon>Alveolata</taxon>
        <taxon>Ciliophora</taxon>
        <taxon>Intramacronucleata</taxon>
        <taxon>Oligohymenophorea</taxon>
        <taxon>Peniculida</taxon>
        <taxon>Parameciidae</taxon>
        <taxon>Paramecium</taxon>
    </lineage>
</organism>
<evidence type="ECO:0000256" key="2">
    <source>
        <dbReference type="SAM" id="MobiDB-lite"/>
    </source>
</evidence>
<feature type="region of interest" description="Disordered" evidence="2">
    <location>
        <begin position="1"/>
        <end position="29"/>
    </location>
</feature>
<dbReference type="RefSeq" id="XP_001439397.1">
    <property type="nucleotide sequence ID" value="XM_001439360.1"/>
</dbReference>
<dbReference type="AlphaFoldDB" id="A0CMI3"/>
<dbReference type="Proteomes" id="UP000000600">
    <property type="component" value="Unassembled WGS sequence"/>
</dbReference>
<reference evidence="3 4" key="1">
    <citation type="journal article" date="2006" name="Nature">
        <title>Global trends of whole-genome duplications revealed by the ciliate Paramecium tetraurelia.</title>
        <authorList>
            <consortium name="Genoscope"/>
            <person name="Aury J.-M."/>
            <person name="Jaillon O."/>
            <person name="Duret L."/>
            <person name="Noel B."/>
            <person name="Jubin C."/>
            <person name="Porcel B.M."/>
            <person name="Segurens B."/>
            <person name="Daubin V."/>
            <person name="Anthouard V."/>
            <person name="Aiach N."/>
            <person name="Arnaiz O."/>
            <person name="Billaut A."/>
            <person name="Beisson J."/>
            <person name="Blanc I."/>
            <person name="Bouhouche K."/>
            <person name="Camara F."/>
            <person name="Duharcourt S."/>
            <person name="Guigo R."/>
            <person name="Gogendeau D."/>
            <person name="Katinka M."/>
            <person name="Keller A.-M."/>
            <person name="Kissmehl R."/>
            <person name="Klotz C."/>
            <person name="Koll F."/>
            <person name="Le Moue A."/>
            <person name="Lepere C."/>
            <person name="Malinsky S."/>
            <person name="Nowacki M."/>
            <person name="Nowak J.K."/>
            <person name="Plattner H."/>
            <person name="Poulain J."/>
            <person name="Ruiz F."/>
            <person name="Serrano V."/>
            <person name="Zagulski M."/>
            <person name="Dessen P."/>
            <person name="Betermier M."/>
            <person name="Weissenbach J."/>
            <person name="Scarpelli C."/>
            <person name="Schachter V."/>
            <person name="Sperling L."/>
            <person name="Meyer E."/>
            <person name="Cohen J."/>
            <person name="Wincker P."/>
        </authorList>
    </citation>
    <scope>NUCLEOTIDE SEQUENCE [LARGE SCALE GENOMIC DNA]</scope>
    <source>
        <strain evidence="3 4">Stock d4-2</strain>
    </source>
</reference>
<name>A0CMI3_PARTE</name>